<protein>
    <submittedName>
        <fullName evidence="2">Uncharacterized protein</fullName>
    </submittedName>
</protein>
<keyword evidence="1" id="KW-0812">Transmembrane</keyword>
<feature type="transmembrane region" description="Helical" evidence="1">
    <location>
        <begin position="62"/>
        <end position="84"/>
    </location>
</feature>
<evidence type="ECO:0000256" key="1">
    <source>
        <dbReference type="SAM" id="Phobius"/>
    </source>
</evidence>
<dbReference type="EMBL" id="HBGE01100620">
    <property type="protein sequence ID" value="CAD9183151.1"/>
    <property type="molecule type" value="Transcribed_RNA"/>
</dbReference>
<gene>
    <name evidence="2" type="ORF">ACAT0790_LOCUS59923</name>
</gene>
<keyword evidence="1" id="KW-1133">Transmembrane helix</keyword>
<dbReference type="AlphaFoldDB" id="A0A7S1WR90"/>
<accession>A0A7S1WR90</accession>
<sequence length="234" mass="26304">MAAEPSSQIYVQTMCLCVPLRLGVLISAVLTFLTSLVYVANRQLWEYTFRHCMGGYASSSRVVIGAIEVTGLIVGLLGIVGTWYQKQDYIISFNLWQFARLGAMSFMYVVDIPLLTHCEDWVNDIKHMTEVHGWNQLMYDIAMAGGCDGERVRFLVLSFLTLAVFMYLTWVTLRYQEFMSCVPKHLLRVPKDLSSGAFYAHSLGERAHLSGVYGQHDHNPMQSGQQGGFGSVPL</sequence>
<evidence type="ECO:0000313" key="2">
    <source>
        <dbReference type="EMBL" id="CAD9183151.1"/>
    </source>
</evidence>
<organism evidence="2">
    <name type="scientific">Alexandrium catenella</name>
    <name type="common">Red tide dinoflagellate</name>
    <name type="synonym">Gonyaulax catenella</name>
    <dbReference type="NCBI Taxonomy" id="2925"/>
    <lineage>
        <taxon>Eukaryota</taxon>
        <taxon>Sar</taxon>
        <taxon>Alveolata</taxon>
        <taxon>Dinophyceae</taxon>
        <taxon>Gonyaulacales</taxon>
        <taxon>Pyrocystaceae</taxon>
        <taxon>Alexandrium</taxon>
    </lineage>
</organism>
<reference evidence="2" key="1">
    <citation type="submission" date="2021-01" db="EMBL/GenBank/DDBJ databases">
        <authorList>
            <person name="Corre E."/>
            <person name="Pelletier E."/>
            <person name="Niang G."/>
            <person name="Scheremetjew M."/>
            <person name="Finn R."/>
            <person name="Kale V."/>
            <person name="Holt S."/>
            <person name="Cochrane G."/>
            <person name="Meng A."/>
            <person name="Brown T."/>
            <person name="Cohen L."/>
        </authorList>
    </citation>
    <scope>NUCLEOTIDE SEQUENCE</scope>
    <source>
        <strain evidence="2">OF101</strain>
    </source>
</reference>
<keyword evidence="1" id="KW-0472">Membrane</keyword>
<name>A0A7S1WR90_ALECA</name>
<feature type="transmembrane region" description="Helical" evidence="1">
    <location>
        <begin position="20"/>
        <end position="41"/>
    </location>
</feature>
<feature type="transmembrane region" description="Helical" evidence="1">
    <location>
        <begin position="152"/>
        <end position="173"/>
    </location>
</feature>
<proteinExistence type="predicted"/>